<dbReference type="Proteomes" id="UP000268469">
    <property type="component" value="Unassembled WGS sequence"/>
</dbReference>
<evidence type="ECO:0000313" key="2">
    <source>
        <dbReference type="EMBL" id="RKX69105.1"/>
    </source>
</evidence>
<evidence type="ECO:0000259" key="1">
    <source>
        <dbReference type="Pfam" id="PF18962"/>
    </source>
</evidence>
<feature type="domain" description="Secretion system C-terminal sorting" evidence="1">
    <location>
        <begin position="103"/>
        <end position="171"/>
    </location>
</feature>
<dbReference type="Pfam" id="PF18962">
    <property type="entry name" value="Por_Secre_tail"/>
    <property type="match status" value="1"/>
</dbReference>
<accession>A0A660SE88</accession>
<sequence>MNEVYHQYNDFEIISICIEDALDSVKYYARMYDFLFLMDADQSTWMIYLQSGFTPLFYVLEPNEDMIVHGWTEVIDTALLRRWIEECIGVEERPGNSSVSIQILPNPARDQLNITAPFPITVELFTTTGKMVLEERIWREKVGLDLAGLPEGVYLLRVKSDKEVWLRKVVVIH</sequence>
<evidence type="ECO:0000313" key="3">
    <source>
        <dbReference type="Proteomes" id="UP000268469"/>
    </source>
</evidence>
<proteinExistence type="predicted"/>
<dbReference type="EMBL" id="QNBE01000106">
    <property type="protein sequence ID" value="RKX69105.1"/>
    <property type="molecule type" value="Genomic_DNA"/>
</dbReference>
<protein>
    <recommendedName>
        <fullName evidence="1">Secretion system C-terminal sorting domain-containing protein</fullName>
    </recommendedName>
</protein>
<reference evidence="2 3" key="1">
    <citation type="submission" date="2018-06" db="EMBL/GenBank/DDBJ databases">
        <title>Extensive metabolic versatility and redundancy in microbially diverse, dynamic hydrothermal sediments.</title>
        <authorList>
            <person name="Dombrowski N."/>
            <person name="Teske A."/>
            <person name="Baker B.J."/>
        </authorList>
    </citation>
    <scope>NUCLEOTIDE SEQUENCE [LARGE SCALE GENOMIC DNA]</scope>
    <source>
        <strain evidence="2">B36_G15</strain>
    </source>
</reference>
<gene>
    <name evidence="2" type="ORF">DRP53_09200</name>
</gene>
<comment type="caution">
    <text evidence="2">The sequence shown here is derived from an EMBL/GenBank/DDBJ whole genome shotgun (WGS) entry which is preliminary data.</text>
</comment>
<dbReference type="AlphaFoldDB" id="A0A660SE88"/>
<dbReference type="InterPro" id="IPR026444">
    <property type="entry name" value="Secre_tail"/>
</dbReference>
<organism evidence="2 3">
    <name type="scientific">candidate division WOR-3 bacterium</name>
    <dbReference type="NCBI Taxonomy" id="2052148"/>
    <lineage>
        <taxon>Bacteria</taxon>
        <taxon>Bacteria division WOR-3</taxon>
    </lineage>
</organism>
<dbReference type="NCBIfam" id="TIGR04183">
    <property type="entry name" value="Por_Secre_tail"/>
    <property type="match status" value="1"/>
</dbReference>
<name>A0A660SE88_UNCW3</name>